<proteinExistence type="predicted"/>
<dbReference type="AlphaFoldDB" id="A0A8E0VNQ2"/>
<gene>
    <name evidence="1" type="ORF">FBUS_08901</name>
</gene>
<keyword evidence="2" id="KW-1185">Reference proteome</keyword>
<accession>A0A8E0VNQ2</accession>
<dbReference type="Proteomes" id="UP000728185">
    <property type="component" value="Unassembled WGS sequence"/>
</dbReference>
<dbReference type="EMBL" id="LUCM01001898">
    <property type="protein sequence ID" value="KAA0198182.1"/>
    <property type="molecule type" value="Genomic_DNA"/>
</dbReference>
<reference evidence="1" key="1">
    <citation type="submission" date="2019-05" db="EMBL/GenBank/DDBJ databases">
        <title>Annotation for the trematode Fasciolopsis buski.</title>
        <authorList>
            <person name="Choi Y.-J."/>
        </authorList>
    </citation>
    <scope>NUCLEOTIDE SEQUENCE</scope>
    <source>
        <strain evidence="1">HT</strain>
        <tissue evidence="1">Whole worm</tissue>
    </source>
</reference>
<evidence type="ECO:0000313" key="2">
    <source>
        <dbReference type="Proteomes" id="UP000728185"/>
    </source>
</evidence>
<comment type="caution">
    <text evidence="1">The sequence shown here is derived from an EMBL/GenBank/DDBJ whole genome shotgun (WGS) entry which is preliminary data.</text>
</comment>
<protein>
    <submittedName>
        <fullName evidence="1">Uncharacterized protein</fullName>
    </submittedName>
</protein>
<organism evidence="1 2">
    <name type="scientific">Fasciolopsis buskii</name>
    <dbReference type="NCBI Taxonomy" id="27845"/>
    <lineage>
        <taxon>Eukaryota</taxon>
        <taxon>Metazoa</taxon>
        <taxon>Spiralia</taxon>
        <taxon>Lophotrochozoa</taxon>
        <taxon>Platyhelminthes</taxon>
        <taxon>Trematoda</taxon>
        <taxon>Digenea</taxon>
        <taxon>Plagiorchiida</taxon>
        <taxon>Echinostomata</taxon>
        <taxon>Echinostomatoidea</taxon>
        <taxon>Fasciolidae</taxon>
        <taxon>Fasciolopsis</taxon>
    </lineage>
</organism>
<feature type="non-terminal residue" evidence="1">
    <location>
        <position position="23"/>
    </location>
</feature>
<name>A0A8E0VNQ2_9TREM</name>
<evidence type="ECO:0000313" key="1">
    <source>
        <dbReference type="EMBL" id="KAA0198182.1"/>
    </source>
</evidence>
<sequence>MFFSVFCDGQPSLVSAWCVSENV</sequence>